<evidence type="ECO:0000256" key="3">
    <source>
        <dbReference type="ARBA" id="ARBA00006739"/>
    </source>
</evidence>
<evidence type="ECO:0000256" key="6">
    <source>
        <dbReference type="ARBA" id="ARBA00022679"/>
    </source>
</evidence>
<evidence type="ECO:0000313" key="14">
    <source>
        <dbReference type="EMBL" id="RJR26406.1"/>
    </source>
</evidence>
<accession>A0A3A4ZIN3</accession>
<dbReference type="EMBL" id="QZJF01000022">
    <property type="protein sequence ID" value="RJR26406.1"/>
    <property type="molecule type" value="Genomic_DNA"/>
</dbReference>
<evidence type="ECO:0000256" key="1">
    <source>
        <dbReference type="ARBA" id="ARBA00004389"/>
    </source>
</evidence>
<comment type="caution">
    <text evidence="14">The sequence shown here is derived from an EMBL/GenBank/DDBJ whole genome shotgun (WGS) entry which is preliminary data.</text>
</comment>
<evidence type="ECO:0000256" key="11">
    <source>
        <dbReference type="ARBA" id="ARBA00023136"/>
    </source>
</evidence>
<gene>
    <name evidence="14" type="ORF">C4561_05445</name>
</gene>
<keyword evidence="9" id="KW-0735">Signal-anchor</keyword>
<dbReference type="Proteomes" id="UP000265540">
    <property type="component" value="Unassembled WGS sequence"/>
</dbReference>
<evidence type="ECO:0000259" key="13">
    <source>
        <dbReference type="Pfam" id="PF00535"/>
    </source>
</evidence>
<dbReference type="InterPro" id="IPR001173">
    <property type="entry name" value="Glyco_trans_2-like"/>
</dbReference>
<evidence type="ECO:0000256" key="9">
    <source>
        <dbReference type="ARBA" id="ARBA00022968"/>
    </source>
</evidence>
<dbReference type="GO" id="GO:0006487">
    <property type="term" value="P:protein N-linked glycosylation"/>
    <property type="evidence" value="ECO:0007669"/>
    <property type="project" value="TreeGrafter"/>
</dbReference>
<evidence type="ECO:0000256" key="12">
    <source>
        <dbReference type="ARBA" id="ARBA00045097"/>
    </source>
</evidence>
<evidence type="ECO:0000256" key="4">
    <source>
        <dbReference type="ARBA" id="ARBA00012583"/>
    </source>
</evidence>
<comment type="catalytic activity">
    <reaction evidence="12">
        <text>a di-trans,poly-cis-dolichyl phosphate + UDP-alpha-D-glucose = a di-trans,poly-cis-dolichyl beta-D-glucosyl phosphate + UDP</text>
        <dbReference type="Rhea" id="RHEA:15401"/>
        <dbReference type="Rhea" id="RHEA-COMP:19498"/>
        <dbReference type="Rhea" id="RHEA-COMP:19502"/>
        <dbReference type="ChEBI" id="CHEBI:57525"/>
        <dbReference type="ChEBI" id="CHEBI:57683"/>
        <dbReference type="ChEBI" id="CHEBI:58223"/>
        <dbReference type="ChEBI" id="CHEBI:58885"/>
        <dbReference type="EC" id="2.4.1.117"/>
    </reaction>
    <physiologicalReaction direction="left-to-right" evidence="12">
        <dbReference type="Rhea" id="RHEA:15402"/>
    </physiologicalReaction>
</comment>
<dbReference type="GO" id="GO:0004581">
    <property type="term" value="F:dolichyl-phosphate beta-glucosyltransferase activity"/>
    <property type="evidence" value="ECO:0007669"/>
    <property type="project" value="UniProtKB-EC"/>
</dbReference>
<keyword evidence="5" id="KW-0328">Glycosyltransferase</keyword>
<dbReference type="InterPro" id="IPR035518">
    <property type="entry name" value="DPG_synthase"/>
</dbReference>
<comment type="subcellular location">
    <subcellularLocation>
        <location evidence="1">Endoplasmic reticulum membrane</location>
        <topology evidence="1">Single-pass membrane protein</topology>
    </subcellularLocation>
</comment>
<protein>
    <recommendedName>
        <fullName evidence="4">dolichyl-phosphate beta-glucosyltransferase</fullName>
        <ecNumber evidence="4">2.4.1.117</ecNumber>
    </recommendedName>
</protein>
<keyword evidence="11" id="KW-0472">Membrane</keyword>
<dbReference type="Gene3D" id="3.90.550.10">
    <property type="entry name" value="Spore Coat Polysaccharide Biosynthesis Protein SpsA, Chain A"/>
    <property type="match status" value="1"/>
</dbReference>
<reference evidence="14 15" key="1">
    <citation type="journal article" date="2017" name="ISME J.">
        <title>Energy and carbon metabolisms in a deep terrestrial subsurface fluid microbial community.</title>
        <authorList>
            <person name="Momper L."/>
            <person name="Jungbluth S.P."/>
            <person name="Lee M.D."/>
            <person name="Amend J.P."/>
        </authorList>
    </citation>
    <scope>NUCLEOTIDE SEQUENCE [LARGE SCALE GENOMIC DNA]</scope>
    <source>
        <strain evidence="14">SURF_46</strain>
    </source>
</reference>
<sequence length="253" mass="28883">MKEYSIVIPAYNEADKISSTLTQVVSFMRTFSQSYEVIVVDDGSRDTTADMVAEFQKNNPEVLVVRNPHKGKSYAVYTGITRAEGDLIYICDADLSTPITELKKLVVWAKDQDFDVVIGSREGKGAQRIGEPAYRHMIGRIFNMLVQVLALPGIKDSQCGFKLLKNNEAKHIFNNLIVYGPEAKITQKPFFGAFDVEVLYLARKYGYKIKEVPVIWRYVKTTRLNFIENSYKMARDVMKIRLNDIRGKYKVEA</sequence>
<keyword evidence="8" id="KW-0256">Endoplasmic reticulum</keyword>
<keyword evidence="6 14" id="KW-0808">Transferase</keyword>
<evidence type="ECO:0000256" key="2">
    <source>
        <dbReference type="ARBA" id="ARBA00004922"/>
    </source>
</evidence>
<dbReference type="Pfam" id="PF00535">
    <property type="entry name" value="Glycos_transf_2"/>
    <property type="match status" value="1"/>
</dbReference>
<organism evidence="14 15">
    <name type="scientific">candidate division WWE3 bacterium</name>
    <dbReference type="NCBI Taxonomy" id="2053526"/>
    <lineage>
        <taxon>Bacteria</taxon>
        <taxon>Katanobacteria</taxon>
    </lineage>
</organism>
<proteinExistence type="inferred from homology"/>
<dbReference type="InterPro" id="IPR029044">
    <property type="entry name" value="Nucleotide-diphossugar_trans"/>
</dbReference>
<name>A0A3A4ZIN3_UNCKA</name>
<comment type="pathway">
    <text evidence="2">Protein modification; protein glycosylation.</text>
</comment>
<feature type="domain" description="Glycosyltransferase 2-like" evidence="13">
    <location>
        <begin position="5"/>
        <end position="161"/>
    </location>
</feature>
<keyword evidence="7" id="KW-0812">Transmembrane</keyword>
<evidence type="ECO:0000256" key="8">
    <source>
        <dbReference type="ARBA" id="ARBA00022824"/>
    </source>
</evidence>
<dbReference type="PANTHER" id="PTHR10859">
    <property type="entry name" value="GLYCOSYL TRANSFERASE"/>
    <property type="match status" value="1"/>
</dbReference>
<dbReference type="PANTHER" id="PTHR10859:SF91">
    <property type="entry name" value="DOLICHYL-PHOSPHATE BETA-GLUCOSYLTRANSFERASE"/>
    <property type="match status" value="1"/>
</dbReference>
<evidence type="ECO:0000256" key="5">
    <source>
        <dbReference type="ARBA" id="ARBA00022676"/>
    </source>
</evidence>
<dbReference type="AlphaFoldDB" id="A0A3A4ZIN3"/>
<dbReference type="CDD" id="cd04188">
    <property type="entry name" value="DPG_synthase"/>
    <property type="match status" value="1"/>
</dbReference>
<dbReference type="EC" id="2.4.1.117" evidence="4"/>
<keyword evidence="10" id="KW-1133">Transmembrane helix</keyword>
<dbReference type="SUPFAM" id="SSF53448">
    <property type="entry name" value="Nucleotide-diphospho-sugar transferases"/>
    <property type="match status" value="1"/>
</dbReference>
<evidence type="ECO:0000313" key="15">
    <source>
        <dbReference type="Proteomes" id="UP000265540"/>
    </source>
</evidence>
<evidence type="ECO:0000256" key="10">
    <source>
        <dbReference type="ARBA" id="ARBA00022989"/>
    </source>
</evidence>
<comment type="similarity">
    <text evidence="3">Belongs to the glycosyltransferase 2 family.</text>
</comment>
<evidence type="ECO:0000256" key="7">
    <source>
        <dbReference type="ARBA" id="ARBA00022692"/>
    </source>
</evidence>